<reference evidence="2 3" key="1">
    <citation type="submission" date="2016-02" db="EMBL/GenBank/DDBJ databases">
        <title>Comparative analysis of three nematocidal Bacillus thuringiensis strains.</title>
        <authorList>
            <person name="Hollensteiner J."/>
            <person name="Kloesener M."/>
            <person name="Bunk B."/>
            <person name="Sproeer C."/>
            <person name="Rosenstiel P."/>
            <person name="Schulte-Iserlohe R."/>
            <person name="Schulenburg H."/>
            <person name="Liesegang H."/>
        </authorList>
    </citation>
    <scope>NUCLEOTIDE SEQUENCE [LARGE SCALE GENOMIC DNA]</scope>
    <source>
        <strain evidence="2 3">Bt18247</strain>
    </source>
</reference>
<feature type="transmembrane region" description="Helical" evidence="1">
    <location>
        <begin position="125"/>
        <end position="145"/>
    </location>
</feature>
<gene>
    <name evidence="2" type="ORF">BTI247_11490</name>
</gene>
<feature type="transmembrane region" description="Helical" evidence="1">
    <location>
        <begin position="59"/>
        <end position="81"/>
    </location>
</feature>
<proteinExistence type="predicted"/>
<keyword evidence="1" id="KW-1133">Transmembrane helix</keyword>
<feature type="transmembrane region" description="Helical" evidence="1">
    <location>
        <begin position="16"/>
        <end position="39"/>
    </location>
</feature>
<feature type="transmembrane region" description="Helical" evidence="1">
    <location>
        <begin position="157"/>
        <end position="177"/>
    </location>
</feature>
<feature type="transmembrane region" description="Helical" evidence="1">
    <location>
        <begin position="87"/>
        <end position="113"/>
    </location>
</feature>
<dbReference type="RefSeq" id="WP_069355089.1">
    <property type="nucleotide sequence ID" value="NZ_CP015250.1"/>
</dbReference>
<dbReference type="Proteomes" id="UP000192743">
    <property type="component" value="Chromosome"/>
</dbReference>
<evidence type="ECO:0000256" key="1">
    <source>
        <dbReference type="SAM" id="Phobius"/>
    </source>
</evidence>
<dbReference type="AlphaFoldDB" id="A0A9W3X7C5"/>
<evidence type="ECO:0000313" key="3">
    <source>
        <dbReference type="Proteomes" id="UP000192743"/>
    </source>
</evidence>
<dbReference type="EMBL" id="CP015250">
    <property type="protein sequence ID" value="AOM09559.1"/>
    <property type="molecule type" value="Genomic_DNA"/>
</dbReference>
<name>A0A9W3X7C5_BACTU</name>
<organism evidence="2 3">
    <name type="scientific">Bacillus thuringiensis Bt18247</name>
    <dbReference type="NCBI Taxonomy" id="1423143"/>
    <lineage>
        <taxon>Bacteria</taxon>
        <taxon>Bacillati</taxon>
        <taxon>Bacillota</taxon>
        <taxon>Bacilli</taxon>
        <taxon>Bacillales</taxon>
        <taxon>Bacillaceae</taxon>
        <taxon>Bacillus</taxon>
        <taxon>Bacillus cereus group</taxon>
    </lineage>
</organism>
<evidence type="ECO:0000313" key="2">
    <source>
        <dbReference type="EMBL" id="AOM09559.1"/>
    </source>
</evidence>
<sequence length="272" mass="31802">MFAGLTIETISKFSPIIAIIITLVTGAFMYICGQFINVVTTNALDGRFKDKSNQVKLKFWFYATGILLGTIFYLIYAIVLYQCLHGYLYSFALLLNVIVCFFMFIYFIITLLPIKLFQKIIKTKWHFMLFLIHIISSVLMVASLSYEYLEKDNYLNFLWNTGTIAFLLSIFHFPMLIKSNSEKKQKFKYDIYPITEEEFKNIKNLKFDYQMDENRIVFYTGESEEKTSYIYDSSLKLYMKCIKLSGTDINTNQLKTSSTIETNTTSHVENNC</sequence>
<keyword evidence="1" id="KW-0812">Transmembrane</keyword>
<keyword evidence="1" id="KW-0472">Membrane</keyword>
<accession>A0A9W3X7C5</accession>
<protein>
    <submittedName>
        <fullName evidence="2">Uncharacterized protein</fullName>
    </submittedName>
</protein>